<reference evidence="7" key="1">
    <citation type="submission" date="2023-01" db="EMBL/GenBank/DDBJ databases">
        <title>Human gut microbiome strain richness.</title>
        <authorList>
            <person name="Chen-Liaw A."/>
        </authorList>
    </citation>
    <scope>NUCLEOTIDE SEQUENCE</scope>
    <source>
        <strain evidence="7">B1_m1001713B170214d0_201011</strain>
    </source>
</reference>
<protein>
    <recommendedName>
        <fullName evidence="1">Stage 0 sporulation protein A homolog</fullName>
    </recommendedName>
</protein>
<proteinExistence type="predicted"/>
<evidence type="ECO:0000256" key="3">
    <source>
        <dbReference type="ARBA" id="ARBA00023125"/>
    </source>
</evidence>
<evidence type="ECO:0000256" key="4">
    <source>
        <dbReference type="ARBA" id="ARBA00024867"/>
    </source>
</evidence>
<dbReference type="PANTHER" id="PTHR44591">
    <property type="entry name" value="STRESS RESPONSE REGULATOR PROTEIN 1"/>
    <property type="match status" value="1"/>
</dbReference>
<dbReference type="PANTHER" id="PTHR44591:SF3">
    <property type="entry name" value="RESPONSE REGULATORY DOMAIN-CONTAINING PROTEIN"/>
    <property type="match status" value="1"/>
</dbReference>
<gene>
    <name evidence="7" type="ORF">PM006_03225</name>
</gene>
<keyword evidence="2 5" id="KW-0597">Phosphoprotein</keyword>
<dbReference type="Gene3D" id="1.10.10.10">
    <property type="entry name" value="Winged helix-like DNA-binding domain superfamily/Winged helix DNA-binding domain"/>
    <property type="match status" value="1"/>
</dbReference>
<dbReference type="GO" id="GO:0006355">
    <property type="term" value="P:regulation of DNA-templated transcription"/>
    <property type="evidence" value="ECO:0007669"/>
    <property type="project" value="InterPro"/>
</dbReference>
<dbReference type="Pfam" id="PF00072">
    <property type="entry name" value="Response_reg"/>
    <property type="match status" value="1"/>
</dbReference>
<dbReference type="Proteomes" id="UP001300871">
    <property type="component" value="Unassembled WGS sequence"/>
</dbReference>
<dbReference type="GeneID" id="57970009"/>
<dbReference type="InterPro" id="IPR036388">
    <property type="entry name" value="WH-like_DNA-bd_sf"/>
</dbReference>
<dbReference type="InterPro" id="IPR016032">
    <property type="entry name" value="Sig_transdc_resp-reg_C-effctor"/>
</dbReference>
<dbReference type="AlphaFoldDB" id="A0AAW6APF7"/>
<evidence type="ECO:0000256" key="2">
    <source>
        <dbReference type="ARBA" id="ARBA00022553"/>
    </source>
</evidence>
<comment type="function">
    <text evidence="4">May play the central regulatory role in sporulation. It may be an element of the effector pathway responsible for the activation of sporulation genes in response to nutritional stress. Spo0A may act in concert with spo0H (a sigma factor) to control the expression of some genes that are critical to the sporulation process.</text>
</comment>
<evidence type="ECO:0000313" key="8">
    <source>
        <dbReference type="Proteomes" id="UP001300871"/>
    </source>
</evidence>
<dbReference type="SUPFAM" id="SSF52172">
    <property type="entry name" value="CheY-like"/>
    <property type="match status" value="1"/>
</dbReference>
<name>A0AAW6APF7_CLOSY</name>
<evidence type="ECO:0000259" key="6">
    <source>
        <dbReference type="PROSITE" id="PS50110"/>
    </source>
</evidence>
<evidence type="ECO:0000256" key="5">
    <source>
        <dbReference type="PROSITE-ProRule" id="PRU00169"/>
    </source>
</evidence>
<sequence length="268" mass="31390">MEIKTILVDDEILAMRLFELECARFEDIRIIAKFESPVKAIAYAEEHDVDMAILDIEMPEMNGIELGKELRKRRKDIILIFITAHTQYAMDAYQIHAPVYLEKPYSYEDLAYALETARLIKKSKIKTTFIRTFGYFDVYAGEQLVYFANKKSKELLAYLVDRQGNSVNNEQAIDILWEEATNDKKYQSKFRRVVKDLRDTLSQYGIGEILIEHPNCRAVDVGTFECDFYQWLEKNDESPCKFNENYMAEYSWAEETIGFLTCCSFGRQ</sequence>
<dbReference type="RefSeq" id="WP_009295968.1">
    <property type="nucleotide sequence ID" value="NZ_CACRUA010000006.1"/>
</dbReference>
<dbReference type="InterPro" id="IPR011006">
    <property type="entry name" value="CheY-like_superfamily"/>
</dbReference>
<dbReference type="PROSITE" id="PS50110">
    <property type="entry name" value="RESPONSE_REGULATORY"/>
    <property type="match status" value="1"/>
</dbReference>
<accession>A0AAW6APF7</accession>
<dbReference type="SMART" id="SM00448">
    <property type="entry name" value="REC"/>
    <property type="match status" value="1"/>
</dbReference>
<dbReference type="GO" id="GO:0000160">
    <property type="term" value="P:phosphorelay signal transduction system"/>
    <property type="evidence" value="ECO:0007669"/>
    <property type="project" value="InterPro"/>
</dbReference>
<dbReference type="SUPFAM" id="SSF46894">
    <property type="entry name" value="C-terminal effector domain of the bipartite response regulators"/>
    <property type="match status" value="1"/>
</dbReference>
<keyword evidence="3" id="KW-0238">DNA-binding</keyword>
<dbReference type="InterPro" id="IPR001789">
    <property type="entry name" value="Sig_transdc_resp-reg_receiver"/>
</dbReference>
<dbReference type="InterPro" id="IPR050595">
    <property type="entry name" value="Bact_response_regulator"/>
</dbReference>
<organism evidence="7 8">
    <name type="scientific">Clostridium symbiosum</name>
    <name type="common">Bacteroides symbiosus</name>
    <dbReference type="NCBI Taxonomy" id="1512"/>
    <lineage>
        <taxon>Bacteria</taxon>
        <taxon>Bacillati</taxon>
        <taxon>Bacillota</taxon>
        <taxon>Clostridia</taxon>
        <taxon>Lachnospirales</taxon>
        <taxon>Lachnospiraceae</taxon>
        <taxon>Otoolea</taxon>
    </lineage>
</organism>
<evidence type="ECO:0000313" key="7">
    <source>
        <dbReference type="EMBL" id="MDB1999206.1"/>
    </source>
</evidence>
<dbReference type="EMBL" id="JAQLGM010000005">
    <property type="protein sequence ID" value="MDB1999206.1"/>
    <property type="molecule type" value="Genomic_DNA"/>
</dbReference>
<feature type="domain" description="Response regulatory" evidence="6">
    <location>
        <begin position="4"/>
        <end position="118"/>
    </location>
</feature>
<dbReference type="Gene3D" id="3.40.50.2300">
    <property type="match status" value="1"/>
</dbReference>
<evidence type="ECO:0000256" key="1">
    <source>
        <dbReference type="ARBA" id="ARBA00018672"/>
    </source>
</evidence>
<comment type="caution">
    <text evidence="7">The sequence shown here is derived from an EMBL/GenBank/DDBJ whole genome shotgun (WGS) entry which is preliminary data.</text>
</comment>
<dbReference type="GO" id="GO:0003677">
    <property type="term" value="F:DNA binding"/>
    <property type="evidence" value="ECO:0007669"/>
    <property type="project" value="UniProtKB-KW"/>
</dbReference>
<feature type="modified residue" description="4-aspartylphosphate" evidence="5">
    <location>
        <position position="55"/>
    </location>
</feature>